<dbReference type="PROSITE" id="PS50880">
    <property type="entry name" value="TOPRIM"/>
    <property type="match status" value="1"/>
</dbReference>
<proteinExistence type="predicted"/>
<comment type="caution">
    <text evidence="2">The sequence shown here is derived from an EMBL/GenBank/DDBJ whole genome shotgun (WGS) entry which is preliminary data.</text>
</comment>
<gene>
    <name evidence="2" type="ORF">NITHO_2310020</name>
</gene>
<evidence type="ECO:0000313" key="3">
    <source>
        <dbReference type="Proteomes" id="UP000004221"/>
    </source>
</evidence>
<dbReference type="EMBL" id="CAGS01000148">
    <property type="protein sequence ID" value="CCF83477.1"/>
    <property type="molecule type" value="Genomic_DNA"/>
</dbReference>
<accession>I4EFL5</accession>
<dbReference type="OrthoDB" id="9804281at2"/>
<dbReference type="Proteomes" id="UP000004221">
    <property type="component" value="Unassembled WGS sequence"/>
</dbReference>
<evidence type="ECO:0000259" key="1">
    <source>
        <dbReference type="PROSITE" id="PS50880"/>
    </source>
</evidence>
<organism evidence="2 3">
    <name type="scientific">Nitrolancea hollandica Lb</name>
    <dbReference type="NCBI Taxonomy" id="1129897"/>
    <lineage>
        <taxon>Bacteria</taxon>
        <taxon>Pseudomonadati</taxon>
        <taxon>Thermomicrobiota</taxon>
        <taxon>Thermomicrobia</taxon>
        <taxon>Sphaerobacterales</taxon>
        <taxon>Sphaerobacterineae</taxon>
        <taxon>Sphaerobacteraceae</taxon>
        <taxon>Nitrolancea</taxon>
    </lineage>
</organism>
<dbReference type="SMART" id="SM00493">
    <property type="entry name" value="TOPRIM"/>
    <property type="match status" value="1"/>
</dbReference>
<protein>
    <recommendedName>
        <fullName evidence="1">Toprim domain-containing protein</fullName>
    </recommendedName>
</protein>
<dbReference type="AlphaFoldDB" id="I4EFL5"/>
<dbReference type="Pfam" id="PF13155">
    <property type="entry name" value="Toprim_2"/>
    <property type="match status" value="1"/>
</dbReference>
<dbReference type="InterPro" id="IPR050219">
    <property type="entry name" value="DnaG_primase"/>
</dbReference>
<feature type="domain" description="Toprim" evidence="1">
    <location>
        <begin position="189"/>
        <end position="268"/>
    </location>
</feature>
<dbReference type="CDD" id="cd00188">
    <property type="entry name" value="TOPRIM"/>
    <property type="match status" value="1"/>
</dbReference>
<dbReference type="PANTHER" id="PTHR30313">
    <property type="entry name" value="DNA PRIMASE"/>
    <property type="match status" value="1"/>
</dbReference>
<keyword evidence="3" id="KW-1185">Reference proteome</keyword>
<evidence type="ECO:0000313" key="2">
    <source>
        <dbReference type="EMBL" id="CCF83477.1"/>
    </source>
</evidence>
<dbReference type="GO" id="GO:0005737">
    <property type="term" value="C:cytoplasm"/>
    <property type="evidence" value="ECO:0007669"/>
    <property type="project" value="TreeGrafter"/>
</dbReference>
<reference evidence="2 3" key="1">
    <citation type="journal article" date="2012" name="ISME J.">
        <title>Nitrification expanded: discovery, physiology and genomics of a nitrite-oxidizing bacterium from the phylum Chloroflexi.</title>
        <authorList>
            <person name="Sorokin D.Y."/>
            <person name="Lucker S."/>
            <person name="Vejmelkova D."/>
            <person name="Kostrikina N.A."/>
            <person name="Kleerebezem R."/>
            <person name="Rijpstra W.I."/>
            <person name="Damste J.S."/>
            <person name="Le Paslier D."/>
            <person name="Muyzer G."/>
            <person name="Wagner M."/>
            <person name="van Loosdrecht M.C."/>
            <person name="Daims H."/>
        </authorList>
    </citation>
    <scope>NUCLEOTIDE SEQUENCE [LARGE SCALE GENOMIC DNA]</scope>
    <source>
        <strain evidence="3">none</strain>
    </source>
</reference>
<sequence>MGKVVEVIDLRLTVGRPSSSSPILVPCPFHDDDRPSLAIYQDHTFCYGCRTRETLDQYLARIGANVDQLKHDSFVFGAQAIIQEPPFDPKRHRSSVEIWRRTLAVGPRKPRLDWLQDRGLWPSTVERAGIGHTGERFSIPIWGWKEGERNKLYGCHFRADPKYCDPDAPKYTNIRGQKVLVYRPNPGARPLVVCEGPLDALLLAQMGVDAVTTTGGAGSLPVVLTSEALGWTGRIYLATDQDIEGDKAAALLQEKFGKRIYRMRWRQGKDITDALLQLDVMERRKTLTAWIEEAA</sequence>
<dbReference type="SUPFAM" id="SSF56731">
    <property type="entry name" value="DNA primase core"/>
    <property type="match status" value="1"/>
</dbReference>
<dbReference type="RefSeq" id="WP_008476669.1">
    <property type="nucleotide sequence ID" value="NZ_CAGS01000148.1"/>
</dbReference>
<dbReference type="PANTHER" id="PTHR30313:SF2">
    <property type="entry name" value="DNA PRIMASE"/>
    <property type="match status" value="1"/>
</dbReference>
<name>I4EFL5_9BACT</name>
<dbReference type="GO" id="GO:0006269">
    <property type="term" value="P:DNA replication, synthesis of primer"/>
    <property type="evidence" value="ECO:0007669"/>
    <property type="project" value="TreeGrafter"/>
</dbReference>
<dbReference type="Gene3D" id="3.40.1360.10">
    <property type="match status" value="1"/>
</dbReference>
<dbReference type="InterPro" id="IPR006171">
    <property type="entry name" value="TOPRIM_dom"/>
</dbReference>